<organism evidence="15 16">
    <name type="scientific">Lentinus brumalis</name>
    <dbReference type="NCBI Taxonomy" id="2498619"/>
    <lineage>
        <taxon>Eukaryota</taxon>
        <taxon>Fungi</taxon>
        <taxon>Dikarya</taxon>
        <taxon>Basidiomycota</taxon>
        <taxon>Agaricomycotina</taxon>
        <taxon>Agaricomycetes</taxon>
        <taxon>Polyporales</taxon>
        <taxon>Polyporaceae</taxon>
        <taxon>Lentinus</taxon>
    </lineage>
</organism>
<keyword evidence="7 13" id="KW-0479">Metal-binding</keyword>
<keyword evidence="10 13" id="KW-0408">Iron</keyword>
<keyword evidence="5 13" id="KW-0349">Heme</keyword>
<comment type="cofactor">
    <cofactor evidence="1 13">
        <name>heme</name>
        <dbReference type="ChEBI" id="CHEBI:30413"/>
    </cofactor>
</comment>
<dbReference type="PRINTS" id="PR00463">
    <property type="entry name" value="EP450I"/>
</dbReference>
<dbReference type="GO" id="GO:0005506">
    <property type="term" value="F:iron ion binding"/>
    <property type="evidence" value="ECO:0007669"/>
    <property type="project" value="InterPro"/>
</dbReference>
<evidence type="ECO:0000256" key="13">
    <source>
        <dbReference type="PIRSR" id="PIRSR602401-1"/>
    </source>
</evidence>
<keyword evidence="8" id="KW-1133">Transmembrane helix</keyword>
<gene>
    <name evidence="15" type="ORF">OH76DRAFT_1399488</name>
</gene>
<dbReference type="GO" id="GO:0016705">
    <property type="term" value="F:oxidoreductase activity, acting on paired donors, with incorporation or reduction of molecular oxygen"/>
    <property type="evidence" value="ECO:0007669"/>
    <property type="project" value="InterPro"/>
</dbReference>
<feature type="binding site" description="axial binding residue" evidence="13">
    <location>
        <position position="442"/>
    </location>
    <ligand>
        <name>heme</name>
        <dbReference type="ChEBI" id="CHEBI:30413"/>
    </ligand>
    <ligandPart>
        <name>Fe</name>
        <dbReference type="ChEBI" id="CHEBI:18248"/>
    </ligandPart>
</feature>
<keyword evidence="6" id="KW-0812">Transmembrane</keyword>
<evidence type="ECO:0000256" key="5">
    <source>
        <dbReference type="ARBA" id="ARBA00022617"/>
    </source>
</evidence>
<dbReference type="OrthoDB" id="2789670at2759"/>
<comment type="subcellular location">
    <subcellularLocation>
        <location evidence="2">Membrane</location>
        <topology evidence="2">Single-pass membrane protein</topology>
    </subcellularLocation>
</comment>
<evidence type="ECO:0000256" key="9">
    <source>
        <dbReference type="ARBA" id="ARBA00023002"/>
    </source>
</evidence>
<dbReference type="GO" id="GO:0020037">
    <property type="term" value="F:heme binding"/>
    <property type="evidence" value="ECO:0007669"/>
    <property type="project" value="InterPro"/>
</dbReference>
<dbReference type="Pfam" id="PF00067">
    <property type="entry name" value="p450"/>
    <property type="match status" value="1"/>
</dbReference>
<dbReference type="InterPro" id="IPR017972">
    <property type="entry name" value="Cyt_P450_CS"/>
</dbReference>
<dbReference type="SUPFAM" id="SSF48264">
    <property type="entry name" value="Cytochrome P450"/>
    <property type="match status" value="1"/>
</dbReference>
<accession>A0A371DM35</accession>
<sequence>MGIATTAIFFVAILVLSYTLSSVKWRRRSRGLPFPPGPKSLPYIGNIFHMRKPELWKAHKELCKEYGDVVYVPVLGQDIVVLGSPQAIFDLLDRKSAVTSDRQQNPTIPLSGHDFNVAFMPYGQWWRRHRQVFTRHFLPITSEHLAIQRSSALLFLRKMLNDPKNLIEHIRYTFSASIVKTTYGVDVAPDNDKNVALMEKVLQSIQAFAPGRFLVQYFPILSHVPTWFPVAGPQLLELAPWRAAAHQVKQAMFEKTKEDIERGRASKAVLPDILEQLNEKAGSDTTEDQEIAKNVCITAFVGGSDTTFSTLEFFFLAMSLNPDIQKKAQAELDSVIGPNRLPYHADKDSLPYVSAIAKEALRWQNVAPFSIPHYTSEDLEYRGWFIPKGTVLVPNTWAVMHDEAEYPEPDRFLPERFLKDGKLNPDIRDPSDFIFGYGRRICPGKSFGEASLFISIAMILHVFDITPPVDEHGNIIRIEPKIAGSFIIYPEDCRCTVKPRSAKATALILGAQD</sequence>
<evidence type="ECO:0000256" key="1">
    <source>
        <dbReference type="ARBA" id="ARBA00001971"/>
    </source>
</evidence>
<dbReference type="Gene3D" id="1.10.630.10">
    <property type="entry name" value="Cytochrome P450"/>
    <property type="match status" value="1"/>
</dbReference>
<evidence type="ECO:0000256" key="4">
    <source>
        <dbReference type="ARBA" id="ARBA00010617"/>
    </source>
</evidence>
<evidence type="ECO:0000256" key="10">
    <source>
        <dbReference type="ARBA" id="ARBA00023004"/>
    </source>
</evidence>
<dbReference type="AlphaFoldDB" id="A0A371DM35"/>
<dbReference type="GO" id="GO:0016020">
    <property type="term" value="C:membrane"/>
    <property type="evidence" value="ECO:0007669"/>
    <property type="project" value="UniProtKB-SubCell"/>
</dbReference>
<dbReference type="PANTHER" id="PTHR46300">
    <property type="entry name" value="P450, PUTATIVE (EUROFUNG)-RELATED-RELATED"/>
    <property type="match status" value="1"/>
</dbReference>
<evidence type="ECO:0000256" key="6">
    <source>
        <dbReference type="ARBA" id="ARBA00022692"/>
    </source>
</evidence>
<dbReference type="EMBL" id="KZ857387">
    <property type="protein sequence ID" value="RDX53566.1"/>
    <property type="molecule type" value="Genomic_DNA"/>
</dbReference>
<comment type="pathway">
    <text evidence="3">Secondary metabolite biosynthesis.</text>
</comment>
<evidence type="ECO:0000256" key="7">
    <source>
        <dbReference type="ARBA" id="ARBA00022723"/>
    </source>
</evidence>
<dbReference type="CDD" id="cd11065">
    <property type="entry name" value="CYP64-like"/>
    <property type="match status" value="1"/>
</dbReference>
<dbReference type="InterPro" id="IPR002401">
    <property type="entry name" value="Cyt_P450_E_grp-I"/>
</dbReference>
<evidence type="ECO:0000313" key="16">
    <source>
        <dbReference type="Proteomes" id="UP000256964"/>
    </source>
</evidence>
<dbReference type="PROSITE" id="PS00086">
    <property type="entry name" value="CYTOCHROME_P450"/>
    <property type="match status" value="1"/>
</dbReference>
<evidence type="ECO:0000256" key="12">
    <source>
        <dbReference type="ARBA" id="ARBA00023136"/>
    </source>
</evidence>
<dbReference type="InterPro" id="IPR050364">
    <property type="entry name" value="Cytochrome_P450_fung"/>
</dbReference>
<keyword evidence="16" id="KW-1185">Reference proteome</keyword>
<keyword evidence="9 14" id="KW-0560">Oxidoreductase</keyword>
<dbReference type="InterPro" id="IPR001128">
    <property type="entry name" value="Cyt_P450"/>
</dbReference>
<evidence type="ECO:0000256" key="11">
    <source>
        <dbReference type="ARBA" id="ARBA00023033"/>
    </source>
</evidence>
<evidence type="ECO:0000256" key="8">
    <source>
        <dbReference type="ARBA" id="ARBA00022989"/>
    </source>
</evidence>
<keyword evidence="11 14" id="KW-0503">Monooxygenase</keyword>
<dbReference type="Proteomes" id="UP000256964">
    <property type="component" value="Unassembled WGS sequence"/>
</dbReference>
<dbReference type="PRINTS" id="PR00385">
    <property type="entry name" value="P450"/>
</dbReference>
<name>A0A371DM35_9APHY</name>
<evidence type="ECO:0000313" key="15">
    <source>
        <dbReference type="EMBL" id="RDX53566.1"/>
    </source>
</evidence>
<comment type="similarity">
    <text evidence="4 14">Belongs to the cytochrome P450 family.</text>
</comment>
<evidence type="ECO:0000256" key="2">
    <source>
        <dbReference type="ARBA" id="ARBA00004167"/>
    </source>
</evidence>
<dbReference type="STRING" id="139420.A0A371DM35"/>
<proteinExistence type="inferred from homology"/>
<dbReference type="GO" id="GO:0004497">
    <property type="term" value="F:monooxygenase activity"/>
    <property type="evidence" value="ECO:0007669"/>
    <property type="project" value="UniProtKB-KW"/>
</dbReference>
<evidence type="ECO:0000256" key="3">
    <source>
        <dbReference type="ARBA" id="ARBA00005179"/>
    </source>
</evidence>
<evidence type="ECO:0000256" key="14">
    <source>
        <dbReference type="RuleBase" id="RU000461"/>
    </source>
</evidence>
<dbReference type="InterPro" id="IPR036396">
    <property type="entry name" value="Cyt_P450_sf"/>
</dbReference>
<reference evidence="15 16" key="1">
    <citation type="journal article" date="2018" name="Biotechnol. Biofuels">
        <title>Integrative visual omics of the white-rot fungus Polyporus brumalis exposes the biotechnological potential of its oxidative enzymes for delignifying raw plant biomass.</title>
        <authorList>
            <person name="Miyauchi S."/>
            <person name="Rancon A."/>
            <person name="Drula E."/>
            <person name="Hage H."/>
            <person name="Chaduli D."/>
            <person name="Favel A."/>
            <person name="Grisel S."/>
            <person name="Henrissat B."/>
            <person name="Herpoel-Gimbert I."/>
            <person name="Ruiz-Duenas F.J."/>
            <person name="Chevret D."/>
            <person name="Hainaut M."/>
            <person name="Lin J."/>
            <person name="Wang M."/>
            <person name="Pangilinan J."/>
            <person name="Lipzen A."/>
            <person name="Lesage-Meessen L."/>
            <person name="Navarro D."/>
            <person name="Riley R."/>
            <person name="Grigoriev I.V."/>
            <person name="Zhou S."/>
            <person name="Raouche S."/>
            <person name="Rosso M.N."/>
        </authorList>
    </citation>
    <scope>NUCLEOTIDE SEQUENCE [LARGE SCALE GENOMIC DNA]</scope>
    <source>
        <strain evidence="15 16">BRFM 1820</strain>
    </source>
</reference>
<protein>
    <submittedName>
        <fullName evidence="15">Cytochrome P450</fullName>
    </submittedName>
</protein>
<dbReference type="PANTHER" id="PTHR46300:SF7">
    <property type="entry name" value="P450, PUTATIVE (EUROFUNG)-RELATED"/>
    <property type="match status" value="1"/>
</dbReference>
<keyword evidence="12" id="KW-0472">Membrane</keyword>